<dbReference type="Proteomes" id="UP000594042">
    <property type="component" value="Chromosome"/>
</dbReference>
<evidence type="ECO:0000313" key="2">
    <source>
        <dbReference type="Proteomes" id="UP000594042"/>
    </source>
</evidence>
<protein>
    <submittedName>
        <fullName evidence="1">Uncharacterized protein</fullName>
    </submittedName>
</protein>
<organism evidence="1 2">
    <name type="scientific">Coprobacter secundus subsp. similis</name>
    <dbReference type="NCBI Taxonomy" id="2751153"/>
    <lineage>
        <taxon>Bacteria</taxon>
        <taxon>Pseudomonadati</taxon>
        <taxon>Bacteroidota</taxon>
        <taxon>Bacteroidia</taxon>
        <taxon>Bacteroidales</taxon>
        <taxon>Barnesiellaceae</taxon>
        <taxon>Coprobacter</taxon>
    </lineage>
</organism>
<dbReference type="KEGG" id="copr:Cop2CBH44_14420"/>
<gene>
    <name evidence="1" type="ORF">Cop2CBH44_14420</name>
</gene>
<proteinExistence type="predicted"/>
<keyword evidence="2" id="KW-1185">Reference proteome</keyword>
<dbReference type="EMBL" id="AP023322">
    <property type="protein sequence ID" value="BCI63089.1"/>
    <property type="molecule type" value="Genomic_DNA"/>
</dbReference>
<evidence type="ECO:0000313" key="1">
    <source>
        <dbReference type="EMBL" id="BCI63089.1"/>
    </source>
</evidence>
<reference evidence="2" key="1">
    <citation type="submission" date="2020-07" db="EMBL/GenBank/DDBJ databases">
        <title>Complete genome sequencing of Coprobacter sp. strain 2CBH44.</title>
        <authorList>
            <person name="Sakamoto M."/>
            <person name="Murakami T."/>
            <person name="Mori H."/>
        </authorList>
    </citation>
    <scope>NUCLEOTIDE SEQUENCE [LARGE SCALE GENOMIC DNA]</scope>
    <source>
        <strain evidence="2">2CBH44</strain>
    </source>
</reference>
<sequence length="183" mass="21402">MVSPSIYSHSQLISLLQYKNYDREIPFNKYMGNLILEQNLFGLMMDIICKEKGNIAFRAAWAVEYAFLKRPDSFLNFVPQFITYFHRTENESVRRLYGKIMYILLSKKWLVPDIDTAESIAETVCQWLTESKAKIGNKIWCLNILQILNPQVEWTTEVMENIIAKESVSPTPGIKCIIRKLRQ</sequence>
<accession>A0A7G1HTK1</accession>
<name>A0A7G1HTK1_9BACT</name>
<dbReference type="AlphaFoldDB" id="A0A7G1HTK1"/>